<dbReference type="InterPro" id="IPR056798">
    <property type="entry name" value="ADH_Fe_C"/>
</dbReference>
<sequence>MNNFVFRNPTKLIFGKGTIARLADEIPAGCKLMVTFGGGSVKKNGVYEQVTAALKGRDYIEFWGIEPNPKIETLRKAVEQCRRWGVDFLLAVGGGSVLDGTKLIAAAVKYHGDAWDLVRNNALIGEILPFGDVMTLPATASEMNRNAVISSIETKEKFGMKVDYPRFSILDPQTTFSLPRYQRAAGMADTFIHVMEQYMTVTGESPLMDRWSEGILQTLVEIAPSVLEHADDYDSMANYMLCATMGLNGFIAMGVTEDWATHQIGHELTAINGLTHGHTLAIVFPGLLKVLRDQKMGKILQYGERVWGIHDGTPEERAARTIDATENFFRSLGLQTRLHEVGIGEDTILEIERRFNERGVAFGEGHNVNGTVARQILEAVK</sequence>
<protein>
    <submittedName>
        <fullName evidence="5">Iron-containing alcohol dehydrogenase</fullName>
    </submittedName>
</protein>
<dbReference type="PROSITE" id="PS00060">
    <property type="entry name" value="ADH_IRON_2"/>
    <property type="match status" value="1"/>
</dbReference>
<name>A0A9D2ILC2_9BACT</name>
<evidence type="ECO:0000259" key="4">
    <source>
        <dbReference type="Pfam" id="PF25137"/>
    </source>
</evidence>
<proteinExistence type="inferred from homology"/>
<dbReference type="InterPro" id="IPR018211">
    <property type="entry name" value="ADH_Fe_CS"/>
</dbReference>
<dbReference type="InterPro" id="IPR001670">
    <property type="entry name" value="ADH_Fe/GldA"/>
</dbReference>
<evidence type="ECO:0000313" key="5">
    <source>
        <dbReference type="EMBL" id="HIZ14610.1"/>
    </source>
</evidence>
<dbReference type="GO" id="GO:0005829">
    <property type="term" value="C:cytosol"/>
    <property type="evidence" value="ECO:0007669"/>
    <property type="project" value="TreeGrafter"/>
</dbReference>
<accession>A0A9D2ILC2</accession>
<evidence type="ECO:0000256" key="2">
    <source>
        <dbReference type="ARBA" id="ARBA00023002"/>
    </source>
</evidence>
<comment type="caution">
    <text evidence="5">The sequence shown here is derived from an EMBL/GenBank/DDBJ whole genome shotgun (WGS) entry which is preliminary data.</text>
</comment>
<dbReference type="PROSITE" id="PS00913">
    <property type="entry name" value="ADH_IRON_1"/>
    <property type="match status" value="1"/>
</dbReference>
<comment type="similarity">
    <text evidence="1">Belongs to the iron-containing alcohol dehydrogenase family.</text>
</comment>
<dbReference type="SUPFAM" id="SSF56796">
    <property type="entry name" value="Dehydroquinate synthase-like"/>
    <property type="match status" value="1"/>
</dbReference>
<dbReference type="Proteomes" id="UP000824014">
    <property type="component" value="Unassembled WGS sequence"/>
</dbReference>
<dbReference type="CDD" id="cd08187">
    <property type="entry name" value="BDH"/>
    <property type="match status" value="1"/>
</dbReference>
<dbReference type="PANTHER" id="PTHR43633:SF1">
    <property type="entry name" value="ALCOHOL DEHYDROGENASE YQHD"/>
    <property type="match status" value="1"/>
</dbReference>
<dbReference type="Gene3D" id="3.40.50.1970">
    <property type="match status" value="1"/>
</dbReference>
<reference evidence="5" key="2">
    <citation type="submission" date="2021-04" db="EMBL/GenBank/DDBJ databases">
        <authorList>
            <person name="Gilroy R."/>
        </authorList>
    </citation>
    <scope>NUCLEOTIDE SEQUENCE</scope>
    <source>
        <strain evidence="5">ChiHjej11B10-19426</strain>
    </source>
</reference>
<dbReference type="Gene3D" id="1.20.1090.10">
    <property type="entry name" value="Dehydroquinate synthase-like - alpha domain"/>
    <property type="match status" value="1"/>
</dbReference>
<evidence type="ECO:0000313" key="6">
    <source>
        <dbReference type="Proteomes" id="UP000824014"/>
    </source>
</evidence>
<dbReference type="AlphaFoldDB" id="A0A9D2ILC2"/>
<feature type="domain" description="Fe-containing alcohol dehydrogenase-like C-terminal" evidence="4">
    <location>
        <begin position="184"/>
        <end position="350"/>
    </location>
</feature>
<dbReference type="GO" id="GO:1990002">
    <property type="term" value="F:methylglyoxal reductase (NADPH) (acetol producing) activity"/>
    <property type="evidence" value="ECO:0007669"/>
    <property type="project" value="TreeGrafter"/>
</dbReference>
<gene>
    <name evidence="5" type="ORF">H9816_01660</name>
</gene>
<reference evidence="5" key="1">
    <citation type="journal article" date="2021" name="PeerJ">
        <title>Extensive microbial diversity within the chicken gut microbiome revealed by metagenomics and culture.</title>
        <authorList>
            <person name="Gilroy R."/>
            <person name="Ravi A."/>
            <person name="Getino M."/>
            <person name="Pursley I."/>
            <person name="Horton D.L."/>
            <person name="Alikhan N.F."/>
            <person name="Baker D."/>
            <person name="Gharbi K."/>
            <person name="Hall N."/>
            <person name="Watson M."/>
            <person name="Adriaenssens E.M."/>
            <person name="Foster-Nyarko E."/>
            <person name="Jarju S."/>
            <person name="Secka A."/>
            <person name="Antonio M."/>
            <person name="Oren A."/>
            <person name="Chaudhuri R.R."/>
            <person name="La Ragione R."/>
            <person name="Hildebrand F."/>
            <person name="Pallen M.J."/>
        </authorList>
    </citation>
    <scope>NUCLEOTIDE SEQUENCE</scope>
    <source>
        <strain evidence="5">ChiHjej11B10-19426</strain>
    </source>
</reference>
<keyword evidence="2" id="KW-0560">Oxidoreductase</keyword>
<dbReference type="GO" id="GO:0046872">
    <property type="term" value="F:metal ion binding"/>
    <property type="evidence" value="ECO:0007669"/>
    <property type="project" value="InterPro"/>
</dbReference>
<dbReference type="Pfam" id="PF25137">
    <property type="entry name" value="ADH_Fe_C"/>
    <property type="match status" value="1"/>
</dbReference>
<dbReference type="InterPro" id="IPR044731">
    <property type="entry name" value="BDH-like"/>
</dbReference>
<dbReference type="GO" id="GO:0008106">
    <property type="term" value="F:alcohol dehydrogenase (NADP+) activity"/>
    <property type="evidence" value="ECO:0007669"/>
    <property type="project" value="TreeGrafter"/>
</dbReference>
<evidence type="ECO:0000259" key="3">
    <source>
        <dbReference type="Pfam" id="PF00465"/>
    </source>
</evidence>
<organism evidence="5 6">
    <name type="scientific">Candidatus Tidjanibacter faecipullorum</name>
    <dbReference type="NCBI Taxonomy" id="2838766"/>
    <lineage>
        <taxon>Bacteria</taxon>
        <taxon>Pseudomonadati</taxon>
        <taxon>Bacteroidota</taxon>
        <taxon>Bacteroidia</taxon>
        <taxon>Bacteroidales</taxon>
        <taxon>Rikenellaceae</taxon>
        <taxon>Tidjanibacter</taxon>
    </lineage>
</organism>
<dbReference type="GO" id="GO:1990362">
    <property type="term" value="F:butanol dehydrogenase (NAD+) activity"/>
    <property type="evidence" value="ECO:0007669"/>
    <property type="project" value="InterPro"/>
</dbReference>
<evidence type="ECO:0000256" key="1">
    <source>
        <dbReference type="ARBA" id="ARBA00007358"/>
    </source>
</evidence>
<feature type="domain" description="Alcohol dehydrogenase iron-type/glycerol dehydrogenase GldA" evidence="3">
    <location>
        <begin position="9"/>
        <end position="172"/>
    </location>
</feature>
<dbReference type="PANTHER" id="PTHR43633">
    <property type="entry name" value="ALCOHOL DEHYDROGENASE YQHD"/>
    <property type="match status" value="1"/>
</dbReference>
<dbReference type="EMBL" id="DXCC01000004">
    <property type="protein sequence ID" value="HIZ14610.1"/>
    <property type="molecule type" value="Genomic_DNA"/>
</dbReference>
<dbReference type="FunFam" id="3.40.50.1970:FF:000003">
    <property type="entry name" value="Alcohol dehydrogenase, iron-containing"/>
    <property type="match status" value="1"/>
</dbReference>
<dbReference type="Pfam" id="PF00465">
    <property type="entry name" value="Fe-ADH"/>
    <property type="match status" value="1"/>
</dbReference>